<dbReference type="KEGG" id="dmm:dnm_039180"/>
<dbReference type="Proteomes" id="UP000663722">
    <property type="component" value="Chromosome"/>
</dbReference>
<gene>
    <name evidence="1" type="ORF">dnm_039180</name>
</gene>
<sequence length="162" mass="18681">MMTEDNDFNDAVVEEFRQNLQYLYGEVKSWLTGFVYKENLIEIHEEYAVPYKAPELYIYKSNKFLCKIRPVGAHIIAADGRADLIGKRDTLSIAFLKNSRSVKLNTDTESEQTDDAGQKEYALYIGYEGAGWYVCWGKRRITKISSESFFEAMESVSGYKHL</sequence>
<dbReference type="EMBL" id="CP061800">
    <property type="protein sequence ID" value="QTA87878.1"/>
    <property type="molecule type" value="Genomic_DNA"/>
</dbReference>
<dbReference type="AlphaFoldDB" id="A0A975BLW2"/>
<evidence type="ECO:0000313" key="2">
    <source>
        <dbReference type="Proteomes" id="UP000663722"/>
    </source>
</evidence>
<reference evidence="1" key="1">
    <citation type="journal article" date="2021" name="Microb. Physiol.">
        <title>Proteogenomic Insights into the Physiology of Marine, Sulfate-Reducing, Filamentous Desulfonema limicola and Desulfonema magnum.</title>
        <authorList>
            <person name="Schnaars V."/>
            <person name="Wohlbrand L."/>
            <person name="Scheve S."/>
            <person name="Hinrichs C."/>
            <person name="Reinhardt R."/>
            <person name="Rabus R."/>
        </authorList>
    </citation>
    <scope>NUCLEOTIDE SEQUENCE</scope>
    <source>
        <strain evidence="1">4be13</strain>
    </source>
</reference>
<evidence type="ECO:0000313" key="1">
    <source>
        <dbReference type="EMBL" id="QTA87878.1"/>
    </source>
</evidence>
<organism evidence="1 2">
    <name type="scientific">Desulfonema magnum</name>
    <dbReference type="NCBI Taxonomy" id="45655"/>
    <lineage>
        <taxon>Bacteria</taxon>
        <taxon>Pseudomonadati</taxon>
        <taxon>Thermodesulfobacteriota</taxon>
        <taxon>Desulfobacteria</taxon>
        <taxon>Desulfobacterales</taxon>
        <taxon>Desulfococcaceae</taxon>
        <taxon>Desulfonema</taxon>
    </lineage>
</organism>
<accession>A0A975BLW2</accession>
<keyword evidence="2" id="KW-1185">Reference proteome</keyword>
<dbReference type="RefSeq" id="WP_207682888.1">
    <property type="nucleotide sequence ID" value="NZ_CP061800.1"/>
</dbReference>
<protein>
    <submittedName>
        <fullName evidence="1">Uncharacterized protein</fullName>
    </submittedName>
</protein>
<proteinExistence type="predicted"/>
<name>A0A975BLW2_9BACT</name>